<protein>
    <submittedName>
        <fullName evidence="2">Uncharacterized protein</fullName>
    </submittedName>
</protein>
<evidence type="ECO:0000313" key="2">
    <source>
        <dbReference type="EMBL" id="MBR7743354.1"/>
    </source>
</evidence>
<feature type="compositionally biased region" description="Low complexity" evidence="1">
    <location>
        <begin position="20"/>
        <end position="29"/>
    </location>
</feature>
<feature type="compositionally biased region" description="Basic and acidic residues" evidence="1">
    <location>
        <begin position="109"/>
        <end position="126"/>
    </location>
</feature>
<gene>
    <name evidence="2" type="ORF">KC207_08640</name>
</gene>
<sequence length="132" mass="14658">MSDTRDPRDAGADGPGGDGPLLPGAPLPDEVQRHLRRSMEMLRERADDPAVRRRIDDVLAGRASLRDLARDDGFDRFMEPLVRRGMQRLDELSPQEREAAERGAAALARGEKVPEPDADRASRPRPPDLGTW</sequence>
<name>A0A941D759_9MICO</name>
<keyword evidence="3" id="KW-1185">Reference proteome</keyword>
<reference evidence="2" key="1">
    <citation type="submission" date="2021-04" db="EMBL/GenBank/DDBJ databases">
        <title>Phycicoccus avicenniae sp. nov., a novel endophytic actinomycetes isolated from branch of Avicennia mariana.</title>
        <authorList>
            <person name="Tuo L."/>
        </authorList>
    </citation>
    <scope>NUCLEOTIDE SEQUENCE</scope>
    <source>
        <strain evidence="2">BSK3Z-2</strain>
    </source>
</reference>
<accession>A0A941D759</accession>
<proteinExistence type="predicted"/>
<feature type="compositionally biased region" description="Basic and acidic residues" evidence="1">
    <location>
        <begin position="1"/>
        <end position="11"/>
    </location>
</feature>
<feature type="region of interest" description="Disordered" evidence="1">
    <location>
        <begin position="86"/>
        <end position="132"/>
    </location>
</feature>
<comment type="caution">
    <text evidence="2">The sequence shown here is derived from an EMBL/GenBank/DDBJ whole genome shotgun (WGS) entry which is preliminary data.</text>
</comment>
<evidence type="ECO:0000313" key="3">
    <source>
        <dbReference type="Proteomes" id="UP000677016"/>
    </source>
</evidence>
<evidence type="ECO:0000256" key="1">
    <source>
        <dbReference type="SAM" id="MobiDB-lite"/>
    </source>
</evidence>
<dbReference type="AlphaFoldDB" id="A0A941D759"/>
<feature type="region of interest" description="Disordered" evidence="1">
    <location>
        <begin position="1"/>
        <end position="29"/>
    </location>
</feature>
<dbReference type="RefSeq" id="WP_211602612.1">
    <property type="nucleotide sequence ID" value="NZ_JAGSNF010000010.1"/>
</dbReference>
<dbReference type="Proteomes" id="UP000677016">
    <property type="component" value="Unassembled WGS sequence"/>
</dbReference>
<organism evidence="2 3">
    <name type="scientific">Phycicoccus avicenniae</name>
    <dbReference type="NCBI Taxonomy" id="2828860"/>
    <lineage>
        <taxon>Bacteria</taxon>
        <taxon>Bacillati</taxon>
        <taxon>Actinomycetota</taxon>
        <taxon>Actinomycetes</taxon>
        <taxon>Micrococcales</taxon>
        <taxon>Intrasporangiaceae</taxon>
        <taxon>Phycicoccus</taxon>
    </lineage>
</organism>
<dbReference type="EMBL" id="JAGSNF010000010">
    <property type="protein sequence ID" value="MBR7743354.1"/>
    <property type="molecule type" value="Genomic_DNA"/>
</dbReference>
<feature type="compositionally biased region" description="Basic and acidic residues" evidence="1">
    <location>
        <begin position="86"/>
        <end position="101"/>
    </location>
</feature>